<evidence type="ECO:0000313" key="7">
    <source>
        <dbReference type="EMBL" id="QEA05503.1"/>
    </source>
</evidence>
<proteinExistence type="inferred from homology"/>
<dbReference type="PANTHER" id="PTHR33202:SF6">
    <property type="entry name" value="ZINC UPTAKE REGULATION PROTEIN"/>
    <property type="match status" value="1"/>
</dbReference>
<dbReference type="Gene3D" id="1.10.10.10">
    <property type="entry name" value="Winged helix-like DNA-binding domain superfamily/Winged helix DNA-binding domain"/>
    <property type="match status" value="1"/>
</dbReference>
<dbReference type="CDD" id="cd07153">
    <property type="entry name" value="Fur_like"/>
    <property type="match status" value="1"/>
</dbReference>
<organism evidence="7">
    <name type="scientific">uncultured organism</name>
    <dbReference type="NCBI Taxonomy" id="155900"/>
    <lineage>
        <taxon>unclassified sequences</taxon>
        <taxon>environmental samples</taxon>
    </lineage>
</organism>
<dbReference type="GO" id="GO:1900376">
    <property type="term" value="P:regulation of secondary metabolite biosynthetic process"/>
    <property type="evidence" value="ECO:0007669"/>
    <property type="project" value="TreeGrafter"/>
</dbReference>
<dbReference type="Pfam" id="PF01475">
    <property type="entry name" value="FUR"/>
    <property type="match status" value="1"/>
</dbReference>
<dbReference type="SUPFAM" id="SSF46785">
    <property type="entry name" value="Winged helix' DNA-binding domain"/>
    <property type="match status" value="1"/>
</dbReference>
<evidence type="ECO:0000256" key="3">
    <source>
        <dbReference type="ARBA" id="ARBA00022833"/>
    </source>
</evidence>
<dbReference type="EMBL" id="MN079103">
    <property type="protein sequence ID" value="QEA05503.1"/>
    <property type="molecule type" value="Genomic_DNA"/>
</dbReference>
<dbReference type="GO" id="GO:0003700">
    <property type="term" value="F:DNA-binding transcription factor activity"/>
    <property type="evidence" value="ECO:0007669"/>
    <property type="project" value="InterPro"/>
</dbReference>
<evidence type="ECO:0008006" key="8">
    <source>
        <dbReference type="Google" id="ProtNLM"/>
    </source>
</evidence>
<dbReference type="AlphaFoldDB" id="A0A5B8RBQ1"/>
<dbReference type="PANTHER" id="PTHR33202">
    <property type="entry name" value="ZINC UPTAKE REGULATION PROTEIN"/>
    <property type="match status" value="1"/>
</dbReference>
<dbReference type="GO" id="GO:0045892">
    <property type="term" value="P:negative regulation of DNA-templated transcription"/>
    <property type="evidence" value="ECO:0007669"/>
    <property type="project" value="TreeGrafter"/>
</dbReference>
<accession>A0A5B8RBQ1</accession>
<dbReference type="GO" id="GO:0000976">
    <property type="term" value="F:transcription cis-regulatory region binding"/>
    <property type="evidence" value="ECO:0007669"/>
    <property type="project" value="TreeGrafter"/>
</dbReference>
<keyword evidence="2" id="KW-0678">Repressor</keyword>
<dbReference type="InterPro" id="IPR043135">
    <property type="entry name" value="Fur_C"/>
</dbReference>
<keyword evidence="4" id="KW-0805">Transcription regulation</keyword>
<name>A0A5B8RBQ1_9ZZZZ</name>
<dbReference type="InterPro" id="IPR002481">
    <property type="entry name" value="FUR"/>
</dbReference>
<keyword evidence="6" id="KW-0804">Transcription</keyword>
<dbReference type="GO" id="GO:0008270">
    <property type="term" value="F:zinc ion binding"/>
    <property type="evidence" value="ECO:0007669"/>
    <property type="project" value="TreeGrafter"/>
</dbReference>
<keyword evidence="3" id="KW-0862">Zinc</keyword>
<protein>
    <recommendedName>
        <fullName evidence="8">Zinc uptake regulation protein</fullName>
    </recommendedName>
</protein>
<gene>
    <name evidence="7" type="ORF">KBTEX_01826</name>
</gene>
<comment type="similarity">
    <text evidence="1">Belongs to the Fur family.</text>
</comment>
<dbReference type="InterPro" id="IPR036390">
    <property type="entry name" value="WH_DNA-bd_sf"/>
</dbReference>
<dbReference type="InterPro" id="IPR036388">
    <property type="entry name" value="WH-like_DNA-bd_sf"/>
</dbReference>
<reference evidence="7" key="1">
    <citation type="submission" date="2019-06" db="EMBL/GenBank/DDBJ databases">
        <authorList>
            <person name="Murdoch R.W."/>
            <person name="Fathepure B."/>
        </authorList>
    </citation>
    <scope>NUCLEOTIDE SEQUENCE</scope>
</reference>
<evidence type="ECO:0000256" key="5">
    <source>
        <dbReference type="ARBA" id="ARBA00023125"/>
    </source>
</evidence>
<sequence>MVGVESICNDITVSERGESAMSESVLMAFPAEGHDHRDCVATALAAAERLCREQGARLTPQRRRVLELVWRGHRPAKAYELMQALAEGERPVAPPTVYRALDFLMEAGLVHRLASLNAFVGCAAPEHPHAGHFLICTRCERVAELDAPDVDELLGERAAEQGFALEHETIELAGVCAACRQSQPA</sequence>
<evidence type="ECO:0000256" key="4">
    <source>
        <dbReference type="ARBA" id="ARBA00023015"/>
    </source>
</evidence>
<evidence type="ECO:0000256" key="6">
    <source>
        <dbReference type="ARBA" id="ARBA00023163"/>
    </source>
</evidence>
<dbReference type="Gene3D" id="3.30.1490.190">
    <property type="match status" value="1"/>
</dbReference>
<evidence type="ECO:0000256" key="2">
    <source>
        <dbReference type="ARBA" id="ARBA00022491"/>
    </source>
</evidence>
<evidence type="ECO:0000256" key="1">
    <source>
        <dbReference type="ARBA" id="ARBA00007957"/>
    </source>
</evidence>
<keyword evidence="5" id="KW-0238">DNA-binding</keyword>